<dbReference type="PATRIC" id="fig|1292037.4.peg.4905"/>
<accession>R1HPY8</accession>
<feature type="transmembrane region" description="Helical" evidence="1">
    <location>
        <begin position="133"/>
        <end position="154"/>
    </location>
</feature>
<dbReference type="eggNOG" id="ENOG50342QU">
    <property type="taxonomic scope" value="Bacteria"/>
</dbReference>
<protein>
    <recommendedName>
        <fullName evidence="4">DUF998 domain-containing protein</fullName>
    </recommendedName>
</protein>
<keyword evidence="1" id="KW-1133">Transmembrane helix</keyword>
<feature type="transmembrane region" description="Helical" evidence="1">
    <location>
        <begin position="160"/>
        <end position="182"/>
    </location>
</feature>
<keyword evidence="1" id="KW-0472">Membrane</keyword>
<feature type="transmembrane region" description="Helical" evidence="1">
    <location>
        <begin position="106"/>
        <end position="126"/>
    </location>
</feature>
<comment type="caution">
    <text evidence="2">The sequence shown here is derived from an EMBL/GenBank/DDBJ whole genome shotgun (WGS) entry which is preliminary data.</text>
</comment>
<keyword evidence="3" id="KW-1185">Reference proteome</keyword>
<feature type="transmembrane region" description="Helical" evidence="1">
    <location>
        <begin position="12"/>
        <end position="31"/>
    </location>
</feature>
<evidence type="ECO:0000256" key="1">
    <source>
        <dbReference type="SAM" id="Phobius"/>
    </source>
</evidence>
<reference evidence="2 3" key="1">
    <citation type="submission" date="2013-02" db="EMBL/GenBank/DDBJ databases">
        <title>Draft genome sequence of Amycolatopsis vancoresmycina strain DSM 44592T.</title>
        <authorList>
            <person name="Kumar S."/>
            <person name="Kaur N."/>
            <person name="Kaur C."/>
            <person name="Raghava G.P.S."/>
            <person name="Mayilraj S."/>
        </authorList>
    </citation>
    <scope>NUCLEOTIDE SEQUENCE [LARGE SCALE GENOMIC DNA]</scope>
    <source>
        <strain evidence="2 3">DSM 44592</strain>
    </source>
</reference>
<dbReference type="AlphaFoldDB" id="R1HPY8"/>
<evidence type="ECO:0000313" key="2">
    <source>
        <dbReference type="EMBL" id="EOD65585.1"/>
    </source>
</evidence>
<feature type="transmembrane region" description="Helical" evidence="1">
    <location>
        <begin position="82"/>
        <end position="100"/>
    </location>
</feature>
<feature type="transmembrane region" description="Helical" evidence="1">
    <location>
        <begin position="51"/>
        <end position="70"/>
    </location>
</feature>
<sequence length="191" mass="20382">MCLVRTARIASALLIGVAVLSYSGWLLEFVLPTGVSPVRDPAEALLFGPPVFRILLAISGVAFLLAGPPLHRLGPVQWSARLSSISVSAFGLGVLLQAAYPERSDVWSALLSLVLVGGVISLILWWPPGWRALAVAGLVVVLATWLAVVLARQLDTFEGVFTRVQLVVRAALYSIGGAYAFVKPAPRHAHR</sequence>
<evidence type="ECO:0008006" key="4">
    <source>
        <dbReference type="Google" id="ProtNLM"/>
    </source>
</evidence>
<keyword evidence="1" id="KW-0812">Transmembrane</keyword>
<evidence type="ECO:0000313" key="3">
    <source>
        <dbReference type="Proteomes" id="UP000014139"/>
    </source>
</evidence>
<name>R1HPY8_9PSEU</name>
<proteinExistence type="predicted"/>
<gene>
    <name evidence="2" type="ORF">H480_25932</name>
</gene>
<organism evidence="2 3">
    <name type="scientific">Amycolatopsis vancoresmycina DSM 44592</name>
    <dbReference type="NCBI Taxonomy" id="1292037"/>
    <lineage>
        <taxon>Bacteria</taxon>
        <taxon>Bacillati</taxon>
        <taxon>Actinomycetota</taxon>
        <taxon>Actinomycetes</taxon>
        <taxon>Pseudonocardiales</taxon>
        <taxon>Pseudonocardiaceae</taxon>
        <taxon>Amycolatopsis</taxon>
    </lineage>
</organism>
<dbReference type="Proteomes" id="UP000014139">
    <property type="component" value="Unassembled WGS sequence"/>
</dbReference>
<dbReference type="EMBL" id="AOUO01000387">
    <property type="protein sequence ID" value="EOD65585.1"/>
    <property type="molecule type" value="Genomic_DNA"/>
</dbReference>